<keyword evidence="3" id="KW-1185">Reference proteome</keyword>
<reference evidence="2 3" key="1">
    <citation type="submission" date="2021-08" db="EMBL/GenBank/DDBJ databases">
        <authorList>
            <person name="Tuo L."/>
        </authorList>
    </citation>
    <scope>NUCLEOTIDE SEQUENCE [LARGE SCALE GENOMIC DNA]</scope>
    <source>
        <strain evidence="2 3">JCM 31229</strain>
    </source>
</reference>
<accession>A0ABS7PPS7</accession>
<name>A0ABS7PPS7_9SPHN</name>
<dbReference type="Pfam" id="PF05901">
    <property type="entry name" value="Excalibur"/>
    <property type="match status" value="1"/>
</dbReference>
<gene>
    <name evidence="2" type="ORF">K7G82_12925</name>
</gene>
<sequence length="90" mass="9495">MPGIIALSAITFGAVFFSDGLPQGFGGALRRTAGELGLMRRNDPQPGAWYRNCDAARAAGVAPLYAGEPGYREAMDGDDDGIACEPYRGR</sequence>
<dbReference type="SMART" id="SM00894">
    <property type="entry name" value="Excalibur"/>
    <property type="match status" value="1"/>
</dbReference>
<protein>
    <submittedName>
        <fullName evidence="2">Excalibur calcium-binding domain-containing protein</fullName>
    </submittedName>
</protein>
<proteinExistence type="predicted"/>
<feature type="domain" description="Excalibur calcium-binding" evidence="1">
    <location>
        <begin position="49"/>
        <end position="85"/>
    </location>
</feature>
<dbReference type="EMBL" id="JAINVV010000005">
    <property type="protein sequence ID" value="MBY8823201.1"/>
    <property type="molecule type" value="Genomic_DNA"/>
</dbReference>
<dbReference type="InterPro" id="IPR008613">
    <property type="entry name" value="Excalibur_Ca-bd_domain"/>
</dbReference>
<evidence type="ECO:0000259" key="1">
    <source>
        <dbReference type="SMART" id="SM00894"/>
    </source>
</evidence>
<comment type="caution">
    <text evidence="2">The sequence shown here is derived from an EMBL/GenBank/DDBJ whole genome shotgun (WGS) entry which is preliminary data.</text>
</comment>
<organism evidence="2 3">
    <name type="scientific">Sphingomonas colocasiae</name>
    <dbReference type="NCBI Taxonomy" id="1848973"/>
    <lineage>
        <taxon>Bacteria</taxon>
        <taxon>Pseudomonadati</taxon>
        <taxon>Pseudomonadota</taxon>
        <taxon>Alphaproteobacteria</taxon>
        <taxon>Sphingomonadales</taxon>
        <taxon>Sphingomonadaceae</taxon>
        <taxon>Sphingomonas</taxon>
    </lineage>
</organism>
<dbReference type="Proteomes" id="UP000706039">
    <property type="component" value="Unassembled WGS sequence"/>
</dbReference>
<evidence type="ECO:0000313" key="3">
    <source>
        <dbReference type="Proteomes" id="UP000706039"/>
    </source>
</evidence>
<dbReference type="RefSeq" id="WP_222990319.1">
    <property type="nucleotide sequence ID" value="NZ_JAINVV010000005.1"/>
</dbReference>
<evidence type="ECO:0000313" key="2">
    <source>
        <dbReference type="EMBL" id="MBY8823201.1"/>
    </source>
</evidence>